<dbReference type="InterPro" id="IPR036866">
    <property type="entry name" value="RibonucZ/Hydroxyglut_hydro"/>
</dbReference>
<keyword evidence="3" id="KW-1185">Reference proteome</keyword>
<name>A0A7D5QA54_9EURY</name>
<dbReference type="SUPFAM" id="SSF56281">
    <property type="entry name" value="Metallo-hydrolase/oxidoreductase"/>
    <property type="match status" value="1"/>
</dbReference>
<feature type="domain" description="Metallo-beta-lactamase" evidence="1">
    <location>
        <begin position="41"/>
        <end position="234"/>
    </location>
</feature>
<dbReference type="PANTHER" id="PTHR43717:SF1">
    <property type="entry name" value="ANAEROBIC NITRIC OXIDE REDUCTASE FLAVORUBREDOXIN"/>
    <property type="match status" value="1"/>
</dbReference>
<dbReference type="Pfam" id="PF19583">
    <property type="entry name" value="ODP"/>
    <property type="match status" value="1"/>
</dbReference>
<dbReference type="KEGG" id="halu:HUG12_05190"/>
<dbReference type="AlphaFoldDB" id="A0A7D5QA54"/>
<proteinExistence type="predicted"/>
<organism evidence="2 3">
    <name type="scientific">Halorarum salinum</name>
    <dbReference type="NCBI Taxonomy" id="2743089"/>
    <lineage>
        <taxon>Archaea</taxon>
        <taxon>Methanobacteriati</taxon>
        <taxon>Methanobacteriota</taxon>
        <taxon>Stenosarchaea group</taxon>
        <taxon>Halobacteria</taxon>
        <taxon>Halobacteriales</taxon>
        <taxon>Haloferacaceae</taxon>
        <taxon>Halorarum</taxon>
    </lineage>
</organism>
<evidence type="ECO:0000313" key="3">
    <source>
        <dbReference type="Proteomes" id="UP000509626"/>
    </source>
</evidence>
<protein>
    <submittedName>
        <fullName evidence="2">MBL fold metallo-hydrolase</fullName>
    </submittedName>
</protein>
<dbReference type="GeneID" id="56036831"/>
<dbReference type="InterPro" id="IPR045761">
    <property type="entry name" value="ODP_dom"/>
</dbReference>
<evidence type="ECO:0000259" key="1">
    <source>
        <dbReference type="SMART" id="SM00849"/>
    </source>
</evidence>
<gene>
    <name evidence="2" type="ORF">HUG12_05190</name>
</gene>
<dbReference type="GO" id="GO:0016787">
    <property type="term" value="F:hydrolase activity"/>
    <property type="evidence" value="ECO:0007669"/>
    <property type="project" value="UniProtKB-KW"/>
</dbReference>
<dbReference type="SMART" id="SM00849">
    <property type="entry name" value="Lactamase_B"/>
    <property type="match status" value="1"/>
</dbReference>
<dbReference type="OrthoDB" id="6433at2157"/>
<accession>A0A7D5QA54</accession>
<evidence type="ECO:0000313" key="2">
    <source>
        <dbReference type="EMBL" id="QLG61159.1"/>
    </source>
</evidence>
<dbReference type="Gene3D" id="3.60.15.10">
    <property type="entry name" value="Ribonuclease Z/Hydroxyacylglutathione hydrolase-like"/>
    <property type="match status" value="1"/>
</dbReference>
<dbReference type="Proteomes" id="UP000509626">
    <property type="component" value="Chromosome"/>
</dbReference>
<sequence length="266" mass="30163">MYRQVEPGMYWLQECAHDNSDFVDDDDPPDWYDVDEELHVPQSVYLFDDEDSLLFDTFSPASTDDVLGALNDVLDGGDLDYLVVSHPDVPHAGNTLPIMEEYPDVTLVAPAYGQAHELYHLDEAELVEEGDTIELGTYTVEFHEAPFLDSAIHLWMSEVETNTLFTVDWHGFPHVGSKCLTFVDEFEHDLTGGQLKEFHGRVMFWLQYVDAAKVNREIDHVIETHDPDVVAPAHGNVIREDAAEQLRLMKDVVEQIRAEGRIGTFG</sequence>
<dbReference type="EMBL" id="CP058579">
    <property type="protein sequence ID" value="QLG61159.1"/>
    <property type="molecule type" value="Genomic_DNA"/>
</dbReference>
<dbReference type="RefSeq" id="WP_179267743.1">
    <property type="nucleotide sequence ID" value="NZ_CP058579.1"/>
</dbReference>
<dbReference type="InterPro" id="IPR001279">
    <property type="entry name" value="Metallo-B-lactamas"/>
</dbReference>
<dbReference type="PANTHER" id="PTHR43717">
    <property type="entry name" value="ANAEROBIC NITRIC OXIDE REDUCTASE FLAVORUBREDOXIN"/>
    <property type="match status" value="1"/>
</dbReference>
<keyword evidence="2" id="KW-0378">Hydrolase</keyword>
<reference evidence="2 3" key="1">
    <citation type="submission" date="2020-06" db="EMBL/GenBank/DDBJ databases">
        <title>NJ-3-1, isolated from saline soil.</title>
        <authorList>
            <person name="Cui H.L."/>
            <person name="Shi X."/>
        </authorList>
    </citation>
    <scope>NUCLEOTIDE SEQUENCE [LARGE SCALE GENOMIC DNA]</scope>
    <source>
        <strain evidence="2 3">NJ-3-1</strain>
    </source>
</reference>